<proteinExistence type="predicted"/>
<sequence length="126" mass="13514">MAEKSSINRSIEVIRKELEILQKAGALRWEQLNSITAQLPAPGGQPSAYVDARYAPGGTGKNAVVSPALPQTIAQQAQDPNHPANPNHRKHEEWAKDLAAKFGNAFVFGSGATLGADMVNSVWNNI</sequence>
<dbReference type="RefSeq" id="XP_040715670.1">
    <property type="nucleotide sequence ID" value="XM_040854152.1"/>
</dbReference>
<dbReference type="EMBL" id="MCFJ01000007">
    <property type="protein sequence ID" value="ORY64256.1"/>
    <property type="molecule type" value="Genomic_DNA"/>
</dbReference>
<dbReference type="Proteomes" id="UP000193689">
    <property type="component" value="Unassembled WGS sequence"/>
</dbReference>
<keyword evidence="2" id="KW-1185">Reference proteome</keyword>
<dbReference type="OrthoDB" id="6250593at2759"/>
<dbReference type="STRING" id="1141098.A0A1Y2DYS5"/>
<organism evidence="1 2">
    <name type="scientific">Pseudomassariella vexata</name>
    <dbReference type="NCBI Taxonomy" id="1141098"/>
    <lineage>
        <taxon>Eukaryota</taxon>
        <taxon>Fungi</taxon>
        <taxon>Dikarya</taxon>
        <taxon>Ascomycota</taxon>
        <taxon>Pezizomycotina</taxon>
        <taxon>Sordariomycetes</taxon>
        <taxon>Xylariomycetidae</taxon>
        <taxon>Amphisphaeriales</taxon>
        <taxon>Pseudomassariaceae</taxon>
        <taxon>Pseudomassariella</taxon>
    </lineage>
</organism>
<dbReference type="AlphaFoldDB" id="A0A1Y2DYS5"/>
<name>A0A1Y2DYS5_9PEZI</name>
<evidence type="ECO:0000313" key="2">
    <source>
        <dbReference type="Proteomes" id="UP000193689"/>
    </source>
</evidence>
<reference evidence="1 2" key="1">
    <citation type="submission" date="2016-07" db="EMBL/GenBank/DDBJ databases">
        <title>Pervasive Adenine N6-methylation of Active Genes in Fungi.</title>
        <authorList>
            <consortium name="DOE Joint Genome Institute"/>
            <person name="Mondo S.J."/>
            <person name="Dannebaum R.O."/>
            <person name="Kuo R.C."/>
            <person name="Labutti K."/>
            <person name="Haridas S."/>
            <person name="Kuo A."/>
            <person name="Salamov A."/>
            <person name="Ahrendt S.R."/>
            <person name="Lipzen A."/>
            <person name="Sullivan W."/>
            <person name="Andreopoulos W.B."/>
            <person name="Clum A."/>
            <person name="Lindquist E."/>
            <person name="Daum C."/>
            <person name="Ramamoorthy G.K."/>
            <person name="Gryganskyi A."/>
            <person name="Culley D."/>
            <person name="Magnuson J.K."/>
            <person name="James T.Y."/>
            <person name="O'Malley M.A."/>
            <person name="Stajich J.E."/>
            <person name="Spatafora J.W."/>
            <person name="Visel A."/>
            <person name="Grigoriev I.V."/>
        </authorList>
    </citation>
    <scope>NUCLEOTIDE SEQUENCE [LARGE SCALE GENOMIC DNA]</scope>
    <source>
        <strain evidence="1 2">CBS 129021</strain>
    </source>
</reference>
<dbReference type="InParanoid" id="A0A1Y2DYS5"/>
<gene>
    <name evidence="1" type="ORF">BCR38DRAFT_210474</name>
</gene>
<comment type="caution">
    <text evidence="1">The sequence shown here is derived from an EMBL/GenBank/DDBJ whole genome shotgun (WGS) entry which is preliminary data.</text>
</comment>
<protein>
    <submittedName>
        <fullName evidence="1">Uncharacterized protein</fullName>
    </submittedName>
</protein>
<dbReference type="GeneID" id="63770364"/>
<accession>A0A1Y2DYS5</accession>
<evidence type="ECO:0000313" key="1">
    <source>
        <dbReference type="EMBL" id="ORY64256.1"/>
    </source>
</evidence>